<feature type="binding site" evidence="8">
    <location>
        <position position="156"/>
    </location>
    <ligand>
        <name>FMN</name>
        <dbReference type="ChEBI" id="CHEBI:58210"/>
    </ligand>
</feature>
<sequence>MALVCVEDYEKEAFRNIPKNTLEFYRSGAGSEFSLALNVDAFKRWRILPRFLRDVGGVNTACSILGCKLSTPIGVAPTAMQRVIHDDGEIGNARAAGKVGGIFILSTVSTTSLEEVAKAAPNTSKWFQLYIYKDRSLTESLVRRAENAGYKAIVMTIDCAHFGARRADARYKFKLPSHLGLLNFQGDRASNAKSMQGFSGIQEYANAQYDQSITWADVDWLVKFTKLPVIAKGVLTREDAFLARDYGCKGIIVSNHGARQLDSVPATIEVLPTIVDVVGNDMTIMFDGGVRQGTDVFKALALGAKAVFMGRPLLWGLAVNGQKGAEHVLELVQRDLELTMKLSGCVNVSDITKDYIAHESQFSKL</sequence>
<comment type="catalytic activity">
    <reaction evidence="6">
        <text>2-hydroxyoctanoate + O2 = 2-oxooctanoate + H2O2</text>
        <dbReference type="Rhea" id="RHEA:67940"/>
        <dbReference type="ChEBI" id="CHEBI:15379"/>
        <dbReference type="ChEBI" id="CHEBI:16240"/>
        <dbReference type="ChEBI" id="CHEBI:133514"/>
        <dbReference type="ChEBI" id="CHEBI:176689"/>
    </reaction>
    <physiologicalReaction direction="left-to-right" evidence="6">
        <dbReference type="Rhea" id="RHEA:67941"/>
    </physiologicalReaction>
</comment>
<dbReference type="InParanoid" id="A0A7R8UWC5"/>
<evidence type="ECO:0000256" key="5">
    <source>
        <dbReference type="ARBA" id="ARBA00029325"/>
    </source>
</evidence>
<comment type="cofactor">
    <cofactor evidence="1">
        <name>FMN</name>
        <dbReference type="ChEBI" id="CHEBI:58210"/>
    </cofactor>
</comment>
<evidence type="ECO:0000256" key="3">
    <source>
        <dbReference type="ARBA" id="ARBA00023002"/>
    </source>
</evidence>
<dbReference type="PANTHER" id="PTHR10578:SF149">
    <property type="entry name" value="2-HYDROXYACID OXIDASE 2"/>
    <property type="match status" value="1"/>
</dbReference>
<proteinExistence type="inferred from homology"/>
<feature type="binding site" evidence="8">
    <location>
        <position position="256"/>
    </location>
    <ligand>
        <name>glyoxylate</name>
        <dbReference type="ChEBI" id="CHEBI:36655"/>
    </ligand>
</feature>
<dbReference type="Proteomes" id="UP000594454">
    <property type="component" value="Chromosome 4"/>
</dbReference>
<evidence type="ECO:0000259" key="9">
    <source>
        <dbReference type="PROSITE" id="PS51349"/>
    </source>
</evidence>
<dbReference type="AlphaFoldDB" id="A0A7R8UWC5"/>
<dbReference type="PROSITE" id="PS00557">
    <property type="entry name" value="FMN_HYDROXY_ACID_DH_1"/>
    <property type="match status" value="1"/>
</dbReference>
<evidence type="ECO:0000313" key="11">
    <source>
        <dbReference type="Proteomes" id="UP000594454"/>
    </source>
</evidence>
<dbReference type="PIRSF" id="PIRSF000138">
    <property type="entry name" value="Al-hdrx_acd_dh"/>
    <property type="match status" value="1"/>
</dbReference>
<dbReference type="PANTHER" id="PTHR10578">
    <property type="entry name" value="S -2-HYDROXY-ACID OXIDASE-RELATED"/>
    <property type="match status" value="1"/>
</dbReference>
<evidence type="ECO:0000256" key="7">
    <source>
        <dbReference type="PIRSR" id="PIRSR000138-1"/>
    </source>
</evidence>
<feature type="binding site" evidence="8">
    <location>
        <position position="106"/>
    </location>
    <ligand>
        <name>FMN</name>
        <dbReference type="ChEBI" id="CHEBI:58210"/>
    </ligand>
</feature>
<gene>
    <name evidence="10" type="ORF">HERILL_LOCUS10971</name>
</gene>
<evidence type="ECO:0000256" key="2">
    <source>
        <dbReference type="ARBA" id="ARBA00013087"/>
    </source>
</evidence>
<feature type="domain" description="FMN hydroxy acid dehydrogenase" evidence="9">
    <location>
        <begin position="1"/>
        <end position="361"/>
    </location>
</feature>
<dbReference type="FunCoup" id="A0A7R8UWC5">
    <property type="interactions" value="369"/>
</dbReference>
<accession>A0A7R8UWC5</accession>
<dbReference type="FunFam" id="3.20.20.70:FF:000056">
    <property type="entry name" value="hydroxyacid oxidase 2"/>
    <property type="match status" value="1"/>
</dbReference>
<keyword evidence="3" id="KW-0560">Oxidoreductase</keyword>
<dbReference type="GO" id="GO:0003973">
    <property type="term" value="F:(S)-2-hydroxy-acid oxidase activity"/>
    <property type="evidence" value="ECO:0007669"/>
    <property type="project" value="UniProtKB-EC"/>
</dbReference>
<feature type="binding site" evidence="8">
    <location>
        <position position="259"/>
    </location>
    <ligand>
        <name>glyoxylate</name>
        <dbReference type="ChEBI" id="CHEBI:36655"/>
    </ligand>
</feature>
<feature type="binding site" evidence="8">
    <location>
        <begin position="310"/>
        <end position="311"/>
    </location>
    <ligand>
        <name>FMN</name>
        <dbReference type="ChEBI" id="CHEBI:58210"/>
    </ligand>
</feature>
<comment type="catalytic activity">
    <reaction evidence="5">
        <text>a (2S)-2-hydroxycarboxylate + O2 = a 2-oxocarboxylate + H2O2</text>
        <dbReference type="Rhea" id="RHEA:16789"/>
        <dbReference type="ChEBI" id="CHEBI:15379"/>
        <dbReference type="ChEBI" id="CHEBI:16240"/>
        <dbReference type="ChEBI" id="CHEBI:35179"/>
        <dbReference type="ChEBI" id="CHEBI:58123"/>
        <dbReference type="EC" id="1.1.3.15"/>
    </reaction>
    <physiologicalReaction direction="left-to-right" evidence="5">
        <dbReference type="Rhea" id="RHEA:16790"/>
    </physiologicalReaction>
</comment>
<protein>
    <recommendedName>
        <fullName evidence="2">(S)-2-hydroxy-acid oxidase</fullName>
        <ecNumber evidence="2">1.1.3.15</ecNumber>
    </recommendedName>
</protein>
<dbReference type="PROSITE" id="PS51349">
    <property type="entry name" value="FMN_HYDROXY_ACID_DH_2"/>
    <property type="match status" value="1"/>
</dbReference>
<organism evidence="10 11">
    <name type="scientific">Hermetia illucens</name>
    <name type="common">Black soldier fly</name>
    <dbReference type="NCBI Taxonomy" id="343691"/>
    <lineage>
        <taxon>Eukaryota</taxon>
        <taxon>Metazoa</taxon>
        <taxon>Ecdysozoa</taxon>
        <taxon>Arthropoda</taxon>
        <taxon>Hexapoda</taxon>
        <taxon>Insecta</taxon>
        <taxon>Pterygota</taxon>
        <taxon>Neoptera</taxon>
        <taxon>Endopterygota</taxon>
        <taxon>Diptera</taxon>
        <taxon>Brachycera</taxon>
        <taxon>Stratiomyomorpha</taxon>
        <taxon>Stratiomyidae</taxon>
        <taxon>Hermetiinae</taxon>
        <taxon>Hermetia</taxon>
    </lineage>
</organism>
<name>A0A7R8UWC5_HERIL</name>
<evidence type="ECO:0000256" key="8">
    <source>
        <dbReference type="PIRSR" id="PIRSR000138-2"/>
    </source>
</evidence>
<dbReference type="EC" id="1.1.3.15" evidence="2"/>
<dbReference type="InterPro" id="IPR037396">
    <property type="entry name" value="FMN_HAD"/>
</dbReference>
<evidence type="ECO:0000313" key="10">
    <source>
        <dbReference type="EMBL" id="CAD7088335.1"/>
    </source>
</evidence>
<keyword evidence="8" id="KW-0285">Flavoprotein</keyword>
<evidence type="ECO:0000256" key="6">
    <source>
        <dbReference type="ARBA" id="ARBA00029327"/>
    </source>
</evidence>
<feature type="binding site" evidence="8">
    <location>
        <position position="130"/>
    </location>
    <ligand>
        <name>FMN</name>
        <dbReference type="ChEBI" id="CHEBI:58210"/>
    </ligand>
</feature>
<feature type="binding site" evidence="8">
    <location>
        <position position="165"/>
    </location>
    <ligand>
        <name>glyoxylate</name>
        <dbReference type="ChEBI" id="CHEBI:36655"/>
    </ligand>
</feature>
<dbReference type="Gene3D" id="3.20.20.70">
    <property type="entry name" value="Aldolase class I"/>
    <property type="match status" value="1"/>
</dbReference>
<reference evidence="10 11" key="1">
    <citation type="submission" date="2020-11" db="EMBL/GenBank/DDBJ databases">
        <authorList>
            <person name="Wallbank WR R."/>
            <person name="Pardo Diaz C."/>
            <person name="Kozak K."/>
            <person name="Martin S."/>
            <person name="Jiggins C."/>
            <person name="Moest M."/>
            <person name="Warren A I."/>
            <person name="Generalovic N T."/>
            <person name="Byers J.R.P. K."/>
            <person name="Montejo-Kovacevich G."/>
            <person name="Yen C E."/>
        </authorList>
    </citation>
    <scope>NUCLEOTIDE SEQUENCE [LARGE SCALE GENOMIC DNA]</scope>
</reference>
<dbReference type="InterPro" id="IPR012133">
    <property type="entry name" value="Alpha-hydoxy_acid_DH_FMN"/>
</dbReference>
<feature type="binding site" evidence="8">
    <location>
        <position position="254"/>
    </location>
    <ligand>
        <name>FMN</name>
        <dbReference type="ChEBI" id="CHEBI:58210"/>
    </ligand>
</feature>
<dbReference type="CDD" id="cd02809">
    <property type="entry name" value="alpha_hydroxyacid_oxid_FMN"/>
    <property type="match status" value="1"/>
</dbReference>
<feature type="binding site" evidence="8">
    <location>
        <begin position="77"/>
        <end position="79"/>
    </location>
    <ligand>
        <name>FMN</name>
        <dbReference type="ChEBI" id="CHEBI:58210"/>
    </ligand>
</feature>
<dbReference type="InterPro" id="IPR008259">
    <property type="entry name" value="FMN_hydac_DH_AS"/>
</dbReference>
<dbReference type="GO" id="GO:0010181">
    <property type="term" value="F:FMN binding"/>
    <property type="evidence" value="ECO:0007669"/>
    <property type="project" value="InterPro"/>
</dbReference>
<dbReference type="EMBL" id="LR899012">
    <property type="protein sequence ID" value="CAD7088335.1"/>
    <property type="molecule type" value="Genomic_DNA"/>
</dbReference>
<feature type="binding site" evidence="8">
    <location>
        <position position="232"/>
    </location>
    <ligand>
        <name>FMN</name>
        <dbReference type="ChEBI" id="CHEBI:58210"/>
    </ligand>
</feature>
<dbReference type="OMA" id="WFQLYWL"/>
<evidence type="ECO:0000256" key="4">
    <source>
        <dbReference type="ARBA" id="ARBA00024042"/>
    </source>
</evidence>
<dbReference type="Pfam" id="PF01070">
    <property type="entry name" value="FMN_dh"/>
    <property type="match status" value="1"/>
</dbReference>
<dbReference type="GO" id="GO:0005782">
    <property type="term" value="C:peroxisomal matrix"/>
    <property type="evidence" value="ECO:0007669"/>
    <property type="project" value="TreeGrafter"/>
</dbReference>
<dbReference type="InterPro" id="IPR000262">
    <property type="entry name" value="FMN-dep_DH"/>
</dbReference>
<feature type="binding site" evidence="8">
    <location>
        <begin position="287"/>
        <end position="291"/>
    </location>
    <ligand>
        <name>FMN</name>
        <dbReference type="ChEBI" id="CHEBI:58210"/>
    </ligand>
</feature>
<dbReference type="InterPro" id="IPR013785">
    <property type="entry name" value="Aldolase_TIM"/>
</dbReference>
<dbReference type="GO" id="GO:0001561">
    <property type="term" value="P:fatty acid alpha-oxidation"/>
    <property type="evidence" value="ECO:0007669"/>
    <property type="project" value="TreeGrafter"/>
</dbReference>
<dbReference type="SUPFAM" id="SSF51395">
    <property type="entry name" value="FMN-linked oxidoreductases"/>
    <property type="match status" value="1"/>
</dbReference>
<feature type="active site" description="Proton acceptor" evidence="7">
    <location>
        <position position="256"/>
    </location>
</feature>
<feature type="binding site" evidence="8">
    <location>
        <position position="128"/>
    </location>
    <ligand>
        <name>FMN</name>
        <dbReference type="ChEBI" id="CHEBI:58210"/>
    </ligand>
</feature>
<dbReference type="OrthoDB" id="25826at2759"/>
<keyword evidence="11" id="KW-1185">Reference proteome</keyword>
<keyword evidence="8" id="KW-0288">FMN</keyword>
<comment type="similarity">
    <text evidence="4">Belongs to the FMN-dependent alpha-hydroxy acid dehydrogenase family.</text>
</comment>
<evidence type="ECO:0000256" key="1">
    <source>
        <dbReference type="ARBA" id="ARBA00001917"/>
    </source>
</evidence>